<gene>
    <name evidence="2" type="ORF">Agabi119p4_4155</name>
</gene>
<sequence>MNHIDLSPYTDYNAYDNGAHSVAQGHPRQHKHPRQNHNSHDTWLHSYHHDVGSTSTTIFKDYASVYSSQPQSINPTLILDPSYETAPISQEYAYASTIQPTMQIKHNAHYAVPRGISPSSSDSSIRSVDSWPSHNVSSRSSPASSISSRHLSPMPELHLPPPKHPNKSSHLRVQTGSASIRPSIVSPRHAKRVTPYQDFSEGSGYNEAN</sequence>
<organism evidence="2 3">
    <name type="scientific">Agaricus bisporus var. burnettii</name>
    <dbReference type="NCBI Taxonomy" id="192524"/>
    <lineage>
        <taxon>Eukaryota</taxon>
        <taxon>Fungi</taxon>
        <taxon>Dikarya</taxon>
        <taxon>Basidiomycota</taxon>
        <taxon>Agaricomycotina</taxon>
        <taxon>Agaricomycetes</taxon>
        <taxon>Agaricomycetidae</taxon>
        <taxon>Agaricales</taxon>
        <taxon>Agaricineae</taxon>
        <taxon>Agaricaceae</taxon>
        <taxon>Agaricus</taxon>
    </lineage>
</organism>
<accession>A0A8H7F2R9</accession>
<protein>
    <submittedName>
        <fullName evidence="2">Uncharacterized protein</fullName>
    </submittedName>
</protein>
<feature type="compositionally biased region" description="Low complexity" evidence="1">
    <location>
        <begin position="113"/>
        <end position="152"/>
    </location>
</feature>
<evidence type="ECO:0000313" key="3">
    <source>
        <dbReference type="Proteomes" id="UP000629468"/>
    </source>
</evidence>
<feature type="compositionally biased region" description="Polar residues" evidence="1">
    <location>
        <begin position="171"/>
        <end position="180"/>
    </location>
</feature>
<feature type="compositionally biased region" description="Basic residues" evidence="1">
    <location>
        <begin position="27"/>
        <end position="37"/>
    </location>
</feature>
<dbReference type="AlphaFoldDB" id="A0A8H7F2R9"/>
<evidence type="ECO:0000256" key="1">
    <source>
        <dbReference type="SAM" id="MobiDB-lite"/>
    </source>
</evidence>
<feature type="region of interest" description="Disordered" evidence="1">
    <location>
        <begin position="15"/>
        <end position="43"/>
    </location>
</feature>
<proteinExistence type="predicted"/>
<comment type="caution">
    <text evidence="2">The sequence shown here is derived from an EMBL/GenBank/DDBJ whole genome shotgun (WGS) entry which is preliminary data.</text>
</comment>
<reference evidence="2 3" key="1">
    <citation type="journal article" name="Sci. Rep.">
        <title>Telomere-to-telomere assembled and centromere annotated genomes of the two main subspecies of the button mushroom Agaricus bisporus reveal especially polymorphic chromosome ends.</title>
        <authorList>
            <person name="Sonnenberg A.S.M."/>
            <person name="Sedaghat-Telgerd N."/>
            <person name="Lavrijssen B."/>
            <person name="Ohm R.A."/>
            <person name="Hendrickx P.M."/>
            <person name="Scholtmeijer K."/>
            <person name="Baars J.J.P."/>
            <person name="van Peer A."/>
        </authorList>
    </citation>
    <scope>NUCLEOTIDE SEQUENCE [LARGE SCALE GENOMIC DNA]</scope>
    <source>
        <strain evidence="2 3">H119_p4</strain>
    </source>
</reference>
<evidence type="ECO:0000313" key="2">
    <source>
        <dbReference type="EMBL" id="KAF7775762.1"/>
    </source>
</evidence>
<dbReference type="Proteomes" id="UP000629468">
    <property type="component" value="Unassembled WGS sequence"/>
</dbReference>
<dbReference type="EMBL" id="JABXXO010000006">
    <property type="protein sequence ID" value="KAF7775762.1"/>
    <property type="molecule type" value="Genomic_DNA"/>
</dbReference>
<feature type="region of interest" description="Disordered" evidence="1">
    <location>
        <begin position="113"/>
        <end position="209"/>
    </location>
</feature>
<name>A0A8H7F2R9_AGABI</name>